<protein>
    <submittedName>
        <fullName evidence="2">Uncharacterized protein</fullName>
    </submittedName>
</protein>
<feature type="region of interest" description="Disordered" evidence="1">
    <location>
        <begin position="64"/>
        <end position="83"/>
    </location>
</feature>
<comment type="caution">
    <text evidence="2">The sequence shown here is derived from an EMBL/GenBank/DDBJ whole genome shotgun (WGS) entry which is preliminary data.</text>
</comment>
<gene>
    <name evidence="2" type="ORF">Pcinc_022618</name>
</gene>
<dbReference type="EMBL" id="JAWQEG010002387">
    <property type="protein sequence ID" value="KAK3872315.1"/>
    <property type="molecule type" value="Genomic_DNA"/>
</dbReference>
<evidence type="ECO:0000256" key="1">
    <source>
        <dbReference type="SAM" id="MobiDB-lite"/>
    </source>
</evidence>
<keyword evidence="3" id="KW-1185">Reference proteome</keyword>
<proteinExistence type="predicted"/>
<accession>A0AAE1FFB0</accession>
<reference evidence="2" key="1">
    <citation type="submission" date="2023-10" db="EMBL/GenBank/DDBJ databases">
        <title>Genome assemblies of two species of porcelain crab, Petrolisthes cinctipes and Petrolisthes manimaculis (Anomura: Porcellanidae).</title>
        <authorList>
            <person name="Angst P."/>
        </authorList>
    </citation>
    <scope>NUCLEOTIDE SEQUENCE</scope>
    <source>
        <strain evidence="2">PB745_01</strain>
        <tissue evidence="2">Gill</tissue>
    </source>
</reference>
<name>A0AAE1FFB0_PETCI</name>
<evidence type="ECO:0000313" key="2">
    <source>
        <dbReference type="EMBL" id="KAK3872315.1"/>
    </source>
</evidence>
<dbReference type="Proteomes" id="UP001286313">
    <property type="component" value="Unassembled WGS sequence"/>
</dbReference>
<dbReference type="AlphaFoldDB" id="A0AAE1FFB0"/>
<organism evidence="2 3">
    <name type="scientific">Petrolisthes cinctipes</name>
    <name type="common">Flat porcelain crab</name>
    <dbReference type="NCBI Taxonomy" id="88211"/>
    <lineage>
        <taxon>Eukaryota</taxon>
        <taxon>Metazoa</taxon>
        <taxon>Ecdysozoa</taxon>
        <taxon>Arthropoda</taxon>
        <taxon>Crustacea</taxon>
        <taxon>Multicrustacea</taxon>
        <taxon>Malacostraca</taxon>
        <taxon>Eumalacostraca</taxon>
        <taxon>Eucarida</taxon>
        <taxon>Decapoda</taxon>
        <taxon>Pleocyemata</taxon>
        <taxon>Anomura</taxon>
        <taxon>Galatheoidea</taxon>
        <taxon>Porcellanidae</taxon>
        <taxon>Petrolisthes</taxon>
    </lineage>
</organism>
<sequence length="155" mass="17254">MVSPNMIEYSDSSLYYSPTPNLITLHPGLPAFTNTPGYLKDCLHHLQKIDQMRLFPATPTIYNTEGGQSEGQGERRHSARWTPSATPKNYNVLHQIVIIHVWQDGGGASLPKMEQPPGTLCGHPHFPAGTGNLRGCHPGVRWEALCRPQIRSQYL</sequence>
<evidence type="ECO:0000313" key="3">
    <source>
        <dbReference type="Proteomes" id="UP001286313"/>
    </source>
</evidence>